<dbReference type="STRING" id="1871111.GCA_001704615_00902"/>
<geneLocation type="plasmid" evidence="1 2">
    <name>p1_010030</name>
</geneLocation>
<name>A0A2S2F8A7_9GAMM</name>
<reference evidence="1" key="1">
    <citation type="submission" date="2019-08" db="EMBL/GenBank/DDBJ databases">
        <title>The complete genome of Acinetobacter defluvii strain WCHAD010030.</title>
        <authorList>
            <person name="Hu Y."/>
            <person name="Qin J."/>
            <person name="Feng Y."/>
            <person name="Zong Z."/>
        </authorList>
    </citation>
    <scope>NUCLEOTIDE SEQUENCE</scope>
    <source>
        <strain evidence="1">WCHA30</strain>
        <plasmid evidence="1">p1_010030</plasmid>
    </source>
</reference>
<keyword evidence="2" id="KW-1185">Reference proteome</keyword>
<keyword evidence="1" id="KW-0614">Plasmid</keyword>
<dbReference type="RefSeq" id="WP_065994783.1">
    <property type="nucleotide sequence ID" value="NZ_CP029389.2"/>
</dbReference>
<gene>
    <name evidence="1" type="ORF">DJ533_00250</name>
</gene>
<dbReference type="EMBL" id="CP029389">
    <property type="protein sequence ID" value="AWL27150.1"/>
    <property type="molecule type" value="Genomic_DNA"/>
</dbReference>
<dbReference type="AlphaFoldDB" id="A0A2S2F8A7"/>
<dbReference type="KEGG" id="adv:DJ533_00250"/>
<accession>A0A2S2F8A7</accession>
<sequence length="147" mass="16593">MTLLLHVGDTLQISEAGAISALAADLLDEYQTMGYSLTQEDLETILINDYKFYAGWAYTQEQRKSNHSIDKNTVISIGEWGIISQMIRHHCDYMHAQRMEGSASLGGERFGIDSISARQSYEAAQLDVKKDAFVEEVFTIDFDYVKP</sequence>
<protein>
    <submittedName>
        <fullName evidence="1">Uncharacterized protein</fullName>
    </submittedName>
</protein>
<dbReference type="OrthoDB" id="6692211at2"/>
<organism evidence="1 2">
    <name type="scientific">Acinetobacter defluvii</name>
    <dbReference type="NCBI Taxonomy" id="1871111"/>
    <lineage>
        <taxon>Bacteria</taxon>
        <taxon>Pseudomonadati</taxon>
        <taxon>Pseudomonadota</taxon>
        <taxon>Gammaproteobacteria</taxon>
        <taxon>Moraxellales</taxon>
        <taxon>Moraxellaceae</taxon>
        <taxon>Acinetobacter</taxon>
    </lineage>
</organism>
<evidence type="ECO:0000313" key="1">
    <source>
        <dbReference type="EMBL" id="AWL27150.1"/>
    </source>
</evidence>
<dbReference type="Proteomes" id="UP000245977">
    <property type="component" value="Plasmid p1_010030"/>
</dbReference>
<proteinExistence type="predicted"/>
<evidence type="ECO:0000313" key="2">
    <source>
        <dbReference type="Proteomes" id="UP000245977"/>
    </source>
</evidence>